<reference evidence="2" key="1">
    <citation type="journal article" date="2020" name="Nature">
        <title>Giant virus diversity and host interactions through global metagenomics.</title>
        <authorList>
            <person name="Schulz F."/>
            <person name="Roux S."/>
            <person name="Paez-Espino D."/>
            <person name="Jungbluth S."/>
            <person name="Walsh D.A."/>
            <person name="Denef V.J."/>
            <person name="McMahon K.D."/>
            <person name="Konstantinidis K.T."/>
            <person name="Eloe-Fadrosh E.A."/>
            <person name="Kyrpides N.C."/>
            <person name="Woyke T."/>
        </authorList>
    </citation>
    <scope>NUCLEOTIDE SEQUENCE</scope>
    <source>
        <strain evidence="2">GVMAG-M-3300023174-92</strain>
    </source>
</reference>
<feature type="transmembrane region" description="Helical" evidence="1">
    <location>
        <begin position="80"/>
        <end position="98"/>
    </location>
</feature>
<name>A0A6C0DXX5_9ZZZZ</name>
<sequence>MEVKRNYPLILSSSLWLIPGTYVLFYKQSAFSAVITYAITATSMNYWWNPTVSNLFYDQVTSHIGCFFYLTNSMLFLPDIPLKGLAIGSVVTYYIVYRHSCHLHQCNNENWVYCHILFHLLVFSSKWILYLHL</sequence>
<feature type="transmembrane region" description="Helical" evidence="1">
    <location>
        <begin position="110"/>
        <end position="130"/>
    </location>
</feature>
<keyword evidence="1" id="KW-1133">Transmembrane helix</keyword>
<keyword evidence="1" id="KW-0472">Membrane</keyword>
<evidence type="ECO:0000313" key="2">
    <source>
        <dbReference type="EMBL" id="QHT21312.1"/>
    </source>
</evidence>
<proteinExistence type="predicted"/>
<protein>
    <submittedName>
        <fullName evidence="2">Uncharacterized protein</fullName>
    </submittedName>
</protein>
<feature type="transmembrane region" description="Helical" evidence="1">
    <location>
        <begin position="6"/>
        <end position="25"/>
    </location>
</feature>
<accession>A0A6C0DXX5</accession>
<dbReference type="AlphaFoldDB" id="A0A6C0DXX5"/>
<keyword evidence="1" id="KW-0812">Transmembrane</keyword>
<organism evidence="2">
    <name type="scientific">viral metagenome</name>
    <dbReference type="NCBI Taxonomy" id="1070528"/>
    <lineage>
        <taxon>unclassified sequences</taxon>
        <taxon>metagenomes</taxon>
        <taxon>organismal metagenomes</taxon>
    </lineage>
</organism>
<evidence type="ECO:0000256" key="1">
    <source>
        <dbReference type="SAM" id="Phobius"/>
    </source>
</evidence>
<dbReference type="EMBL" id="MN739689">
    <property type="protein sequence ID" value="QHT21312.1"/>
    <property type="molecule type" value="Genomic_DNA"/>
</dbReference>